<name>A0A0L6VHC4_9BASI</name>
<evidence type="ECO:0000256" key="1">
    <source>
        <dbReference type="SAM" id="MobiDB-lite"/>
    </source>
</evidence>
<gene>
    <name evidence="2" type="ORF">VP01_1608g1</name>
</gene>
<reference evidence="2 3" key="1">
    <citation type="submission" date="2015-08" db="EMBL/GenBank/DDBJ databases">
        <title>Next Generation Sequencing and Analysis of the Genome of Puccinia sorghi L Schw, the Causal Agent of Maize Common Rust.</title>
        <authorList>
            <person name="Rochi L."/>
            <person name="Burguener G."/>
            <person name="Darino M."/>
            <person name="Turjanski A."/>
            <person name="Kreff E."/>
            <person name="Dieguez M.J."/>
            <person name="Sacco F."/>
        </authorList>
    </citation>
    <scope>NUCLEOTIDE SEQUENCE [LARGE SCALE GENOMIC DNA]</scope>
    <source>
        <strain evidence="2 3">RO10H11247</strain>
    </source>
</reference>
<organism evidence="2 3">
    <name type="scientific">Puccinia sorghi</name>
    <dbReference type="NCBI Taxonomy" id="27349"/>
    <lineage>
        <taxon>Eukaryota</taxon>
        <taxon>Fungi</taxon>
        <taxon>Dikarya</taxon>
        <taxon>Basidiomycota</taxon>
        <taxon>Pucciniomycotina</taxon>
        <taxon>Pucciniomycetes</taxon>
        <taxon>Pucciniales</taxon>
        <taxon>Pucciniaceae</taxon>
        <taxon>Puccinia</taxon>
    </lineage>
</organism>
<dbReference type="AlphaFoldDB" id="A0A0L6VHC4"/>
<feature type="region of interest" description="Disordered" evidence="1">
    <location>
        <begin position="66"/>
        <end position="92"/>
    </location>
</feature>
<protein>
    <submittedName>
        <fullName evidence="2">Uncharacterized protein</fullName>
    </submittedName>
</protein>
<evidence type="ECO:0000313" key="3">
    <source>
        <dbReference type="Proteomes" id="UP000037035"/>
    </source>
</evidence>
<comment type="caution">
    <text evidence="2">The sequence shown here is derived from an EMBL/GenBank/DDBJ whole genome shotgun (WGS) entry which is preliminary data.</text>
</comment>
<accession>A0A0L6VHC4</accession>
<dbReference type="Proteomes" id="UP000037035">
    <property type="component" value="Unassembled WGS sequence"/>
</dbReference>
<keyword evidence="3" id="KW-1185">Reference proteome</keyword>
<dbReference type="VEuPathDB" id="FungiDB:VP01_1608g1"/>
<dbReference type="EMBL" id="LAVV01006402">
    <property type="protein sequence ID" value="KNZ60124.1"/>
    <property type="molecule type" value="Genomic_DNA"/>
</dbReference>
<sequence length="92" mass="11008">MEICSVNCNHWWLNKPMSKTNSCLRERRYPAIGTHQEANIFWKHLRCLYENLNRFVIQVKQFNHSGQSAEQHNHPLQPYSEDQKTSFKHLLA</sequence>
<evidence type="ECO:0000313" key="2">
    <source>
        <dbReference type="EMBL" id="KNZ60124.1"/>
    </source>
</evidence>
<proteinExistence type="predicted"/>